<organism evidence="3 4">
    <name type="scientific">Gymnopilus dilepis</name>
    <dbReference type="NCBI Taxonomy" id="231916"/>
    <lineage>
        <taxon>Eukaryota</taxon>
        <taxon>Fungi</taxon>
        <taxon>Dikarya</taxon>
        <taxon>Basidiomycota</taxon>
        <taxon>Agaricomycotina</taxon>
        <taxon>Agaricomycetes</taxon>
        <taxon>Agaricomycetidae</taxon>
        <taxon>Agaricales</taxon>
        <taxon>Agaricineae</taxon>
        <taxon>Hymenogastraceae</taxon>
        <taxon>Gymnopilus</taxon>
    </lineage>
</organism>
<proteinExistence type="predicted"/>
<evidence type="ECO:0000313" key="3">
    <source>
        <dbReference type="EMBL" id="PPR06123.1"/>
    </source>
</evidence>
<keyword evidence="1" id="KW-0812">Transmembrane</keyword>
<keyword evidence="1" id="KW-1133">Transmembrane helix</keyword>
<feature type="transmembrane region" description="Helical" evidence="1">
    <location>
        <begin position="185"/>
        <end position="204"/>
    </location>
</feature>
<evidence type="ECO:0000256" key="1">
    <source>
        <dbReference type="SAM" id="Phobius"/>
    </source>
</evidence>
<keyword evidence="4" id="KW-1185">Reference proteome</keyword>
<dbReference type="STRING" id="231916.A0A409YT05"/>
<dbReference type="EMBL" id="NHYE01000373">
    <property type="protein sequence ID" value="PPR06123.1"/>
    <property type="molecule type" value="Genomic_DNA"/>
</dbReference>
<feature type="domain" description="DUF6535" evidence="2">
    <location>
        <begin position="2"/>
        <end position="180"/>
    </location>
</feature>
<protein>
    <recommendedName>
        <fullName evidence="2">DUF6535 domain-containing protein</fullName>
    </recommendedName>
</protein>
<comment type="caution">
    <text evidence="3">The sequence shown here is derived from an EMBL/GenBank/DDBJ whole genome shotgun (WGS) entry which is preliminary data.</text>
</comment>
<dbReference type="InterPro" id="IPR045338">
    <property type="entry name" value="DUF6535"/>
</dbReference>
<accession>A0A409YT05</accession>
<dbReference type="Pfam" id="PF20153">
    <property type="entry name" value="DUF6535"/>
    <property type="match status" value="1"/>
</dbReference>
<name>A0A409YT05_9AGAR</name>
<dbReference type="InParanoid" id="A0A409YT05"/>
<dbReference type="AlphaFoldDB" id="A0A409YT05"/>
<evidence type="ECO:0000313" key="4">
    <source>
        <dbReference type="Proteomes" id="UP000284706"/>
    </source>
</evidence>
<reference evidence="3 4" key="1">
    <citation type="journal article" date="2018" name="Evol. Lett.">
        <title>Horizontal gene cluster transfer increased hallucinogenic mushroom diversity.</title>
        <authorList>
            <person name="Reynolds H.T."/>
            <person name="Vijayakumar V."/>
            <person name="Gluck-Thaler E."/>
            <person name="Korotkin H.B."/>
            <person name="Matheny P.B."/>
            <person name="Slot J.C."/>
        </authorList>
    </citation>
    <scope>NUCLEOTIDE SEQUENCE [LARGE SCALE GENOMIC DNA]</scope>
    <source>
        <strain evidence="3 4">SRW20</strain>
    </source>
</reference>
<dbReference type="Proteomes" id="UP000284706">
    <property type="component" value="Unassembled WGS sequence"/>
</dbReference>
<feature type="transmembrane region" description="Helical" evidence="1">
    <location>
        <begin position="159"/>
        <end position="179"/>
    </location>
</feature>
<feature type="transmembrane region" description="Helical" evidence="1">
    <location>
        <begin position="20"/>
        <end position="36"/>
    </location>
</feature>
<evidence type="ECO:0000259" key="2">
    <source>
        <dbReference type="Pfam" id="PF20153"/>
    </source>
</evidence>
<sequence length="685" mass="76980">MSEKYDQAMVQNWKGDMDAILIFAGLFSASVTAFIIESYKSLNPDPANTSVVILAQISQQLASIVNASSANPSPFLPEYATLDLGASEPPVLSLLCNMLWFLSLGLSLACALSATLVEQWARHYLQATRSKPAPQDRARLRAYLFEGLEKYSMATMVDVIPTLLHTSLFLFFAGLIAFLTPINTILARLSTAMLVLCCVLYILVTINPVFDLSSPYFTPLSSLIWFLGRKLQVLHRHDVDGTKAPVLARMSEARELEATDTTSQRDQRDIQATCWTISALRKPREIESFIEVIPSVVSGLDYSAKWLMDALMHHEDINVNLSSRLPRLLATCADRLIDPRVAERRAITCLKSIWSLTMLSIPKPSAQHTSQRQNLKFKEDAFSLFRAVQIALPSLQNYVLSASVVVARDLMDMQVDRAIALEEQLMGIQEPEQPTVISSEETLRYVLSSDRSKIQSDYKIILERMSARVSQQKIWTTAHPHVLVETAFVYQSRLASLARNSAVSRDESFVSEVLQLNRMFQVALNQAGFNLALQYVADILEHQSLPHEAFNTIRRTFFRINFGMPISGESQERLLNYLEEAVEHTSSWSTRLPQAIIDILLGLTRALTETKLILRAIGTIERYSRYTPSDAARSCLANLEHALPSEIRIYRSIDFLGSHIYADARPDRLSSPRATWNAVRNPPKP</sequence>
<dbReference type="OrthoDB" id="2995154at2759"/>
<gene>
    <name evidence="3" type="ORF">CVT26_005345</name>
</gene>
<keyword evidence="1" id="KW-0472">Membrane</keyword>